<dbReference type="EMBL" id="JPWH01000014">
    <property type="protein sequence ID" value="RCK46509.1"/>
    <property type="molecule type" value="Genomic_DNA"/>
</dbReference>
<dbReference type="OrthoDB" id="9790012at2"/>
<name>A0A367WZ50_9PROT</name>
<dbReference type="RefSeq" id="WP_114089392.1">
    <property type="nucleotide sequence ID" value="NZ_JPWH01000014.1"/>
</dbReference>
<gene>
    <name evidence="1" type="ORF">TH25_16775</name>
</gene>
<sequence length="221" mass="23788">MTYSLIAKDPKTKALGLVTATGNLAVGGFVPHLRAGVGAIATQGYSTNYWYGVNGLTRLEAGENAESVVKNLTDADEGRAYRQMLLLDANGNGAAWTGTANSAHHDHIITHNLVAGGNILTNECVIPAMKNGYEQALENGCSFALALLHALEAAFEAGGDKRGTSSATIQVVTPRQLPLDLRVDNHPNPIAELKRLYDMTRQSDYQSFFVRLPTPDHPHQH</sequence>
<comment type="caution">
    <text evidence="1">The sequence shown here is derived from an EMBL/GenBank/DDBJ whole genome shotgun (WGS) entry which is preliminary data.</text>
</comment>
<evidence type="ECO:0000313" key="2">
    <source>
        <dbReference type="Proteomes" id="UP000252517"/>
    </source>
</evidence>
<dbReference type="InterPro" id="IPR010430">
    <property type="entry name" value="DUF1028"/>
</dbReference>
<dbReference type="Pfam" id="PF06267">
    <property type="entry name" value="DUF1028"/>
    <property type="match status" value="1"/>
</dbReference>
<reference evidence="1 2" key="1">
    <citation type="submission" date="2014-07" db="EMBL/GenBank/DDBJ databases">
        <title>Draft genome sequence of Thalassospira profundimaris S25-3-2.</title>
        <authorList>
            <person name="Lai Q."/>
            <person name="Shao Z."/>
        </authorList>
    </citation>
    <scope>NUCLEOTIDE SEQUENCE [LARGE SCALE GENOMIC DNA]</scope>
    <source>
        <strain evidence="1 2">S25-3-2</strain>
    </source>
</reference>
<dbReference type="Proteomes" id="UP000252517">
    <property type="component" value="Unassembled WGS sequence"/>
</dbReference>
<protein>
    <recommendedName>
        <fullName evidence="3">Major pilin protein fimA</fullName>
    </recommendedName>
</protein>
<proteinExistence type="predicted"/>
<evidence type="ECO:0008006" key="3">
    <source>
        <dbReference type="Google" id="ProtNLM"/>
    </source>
</evidence>
<dbReference type="Gene3D" id="3.60.20.10">
    <property type="entry name" value="Glutamine Phosphoribosylpyrophosphate, subunit 1, domain 1"/>
    <property type="match status" value="1"/>
</dbReference>
<dbReference type="InterPro" id="IPR029055">
    <property type="entry name" value="Ntn_hydrolases_N"/>
</dbReference>
<organism evidence="1 2">
    <name type="scientific">Thalassospira profundimaris</name>
    <dbReference type="NCBI Taxonomy" id="502049"/>
    <lineage>
        <taxon>Bacteria</taxon>
        <taxon>Pseudomonadati</taxon>
        <taxon>Pseudomonadota</taxon>
        <taxon>Alphaproteobacteria</taxon>
        <taxon>Rhodospirillales</taxon>
        <taxon>Thalassospiraceae</taxon>
        <taxon>Thalassospira</taxon>
    </lineage>
</organism>
<dbReference type="PANTHER" id="PTHR39328">
    <property type="entry name" value="BLL2871 PROTEIN"/>
    <property type="match status" value="1"/>
</dbReference>
<dbReference type="PANTHER" id="PTHR39328:SF1">
    <property type="entry name" value="BLL2871 PROTEIN"/>
    <property type="match status" value="1"/>
</dbReference>
<evidence type="ECO:0000313" key="1">
    <source>
        <dbReference type="EMBL" id="RCK46509.1"/>
    </source>
</evidence>
<dbReference type="AlphaFoldDB" id="A0A367WZ50"/>
<accession>A0A367WZ50</accession>
<dbReference type="SUPFAM" id="SSF56235">
    <property type="entry name" value="N-terminal nucleophile aminohydrolases (Ntn hydrolases)"/>
    <property type="match status" value="1"/>
</dbReference>